<comment type="caution">
    <text evidence="10">The sequence shown here is derived from an EMBL/GenBank/DDBJ whole genome shotgun (WGS) entry which is preliminary data.</text>
</comment>
<dbReference type="Gene3D" id="3.40.50.300">
    <property type="entry name" value="P-loop containing nucleotide triphosphate hydrolases"/>
    <property type="match status" value="1"/>
</dbReference>
<dbReference type="GO" id="GO:0008817">
    <property type="term" value="F:corrinoid adenosyltransferase activity"/>
    <property type="evidence" value="ECO:0007669"/>
    <property type="project" value="UniProtKB-EC"/>
</dbReference>
<dbReference type="PANTHER" id="PTHR46638">
    <property type="entry name" value="CORRINOID ADENOSYLTRANSFERASE"/>
    <property type="match status" value="1"/>
</dbReference>
<sequence length="174" mass="20185">MLERGFIHLYFGEGKGKTTSAIGLSIRALGAGLKVAFLQFFKPGNSSEVKILKNFYPHLLYAFFHFGSFVRGKNINEELVKKIHEGYAFFKEILFQKNYDLIVLDEFLYALNWNIINLDEFLEVLKNKPLEIEIVITGREAPKPLIEVAHLVTEMKMIKHYFKEGVRARWGIEK</sequence>
<evidence type="ECO:0000313" key="11">
    <source>
        <dbReference type="Proteomes" id="UP000235731"/>
    </source>
</evidence>
<dbReference type="EC" id="2.5.1.17" evidence="3"/>
<comment type="similarity">
    <text evidence="2">Belongs to the Cob(I)alamin adenosyltransferase family.</text>
</comment>
<keyword evidence="10" id="KW-0808">Transferase</keyword>
<evidence type="ECO:0000256" key="2">
    <source>
        <dbReference type="ARBA" id="ARBA00007487"/>
    </source>
</evidence>
<evidence type="ECO:0000256" key="7">
    <source>
        <dbReference type="ARBA" id="ARBA00033354"/>
    </source>
</evidence>
<evidence type="ECO:0000256" key="1">
    <source>
        <dbReference type="ARBA" id="ARBA00005121"/>
    </source>
</evidence>
<dbReference type="GO" id="GO:0005524">
    <property type="term" value="F:ATP binding"/>
    <property type="evidence" value="ECO:0007669"/>
    <property type="project" value="InterPro"/>
</dbReference>
<comment type="function">
    <text evidence="4">Required for both de novo synthesis of the corrin ring for the assimilation of exogenous corrinoids. Participates in the adenosylation of a variety of incomplete and complete corrinoids.</text>
</comment>
<name>A0A2N7PKN1_9BACT</name>
<dbReference type="EMBL" id="PNIE01000027">
    <property type="protein sequence ID" value="PMP63799.1"/>
    <property type="molecule type" value="Genomic_DNA"/>
</dbReference>
<accession>A0A2N7PKN1</accession>
<dbReference type="AlphaFoldDB" id="A0A2N7PKN1"/>
<evidence type="ECO:0000256" key="9">
    <source>
        <dbReference type="ARBA" id="ARBA00048692"/>
    </source>
</evidence>
<reference evidence="10 11" key="1">
    <citation type="submission" date="2018-01" db="EMBL/GenBank/DDBJ databases">
        <title>Metagenomic assembled genomes from two thermal pools in the Uzon Caldera, Kamchatka, Russia.</title>
        <authorList>
            <person name="Wilkins L."/>
            <person name="Ettinger C."/>
        </authorList>
    </citation>
    <scope>NUCLEOTIDE SEQUENCE [LARGE SCALE GENOMIC DNA]</scope>
    <source>
        <strain evidence="10">ZAV-15</strain>
    </source>
</reference>
<evidence type="ECO:0000256" key="6">
    <source>
        <dbReference type="ARBA" id="ARBA00033334"/>
    </source>
</evidence>
<comment type="pathway">
    <text evidence="1">Cofactor biosynthesis; adenosylcobalamin biosynthesis; adenosylcobalamin from cob(II)yrinate a,c-diamide: step 2/7.</text>
</comment>
<comment type="catalytic activity">
    <reaction evidence="8">
        <text>2 cob(II)yrinate a,c diamide + reduced [electron-transfer flavoprotein] + 2 ATP = 2 adenosylcob(III)yrinate a,c-diamide + 2 triphosphate + oxidized [electron-transfer flavoprotein] + 3 H(+)</text>
        <dbReference type="Rhea" id="RHEA:11528"/>
        <dbReference type="Rhea" id="RHEA-COMP:10685"/>
        <dbReference type="Rhea" id="RHEA-COMP:10686"/>
        <dbReference type="ChEBI" id="CHEBI:15378"/>
        <dbReference type="ChEBI" id="CHEBI:18036"/>
        <dbReference type="ChEBI" id="CHEBI:30616"/>
        <dbReference type="ChEBI" id="CHEBI:57692"/>
        <dbReference type="ChEBI" id="CHEBI:58307"/>
        <dbReference type="ChEBI" id="CHEBI:58503"/>
        <dbReference type="ChEBI" id="CHEBI:58537"/>
        <dbReference type="EC" id="2.5.1.17"/>
    </reaction>
</comment>
<evidence type="ECO:0000256" key="3">
    <source>
        <dbReference type="ARBA" id="ARBA00012454"/>
    </source>
</evidence>
<dbReference type="PANTHER" id="PTHR46638:SF1">
    <property type="entry name" value="CORRINOID ADENOSYLTRANSFERASE"/>
    <property type="match status" value="1"/>
</dbReference>
<proteinExistence type="inferred from homology"/>
<dbReference type="PIRSF" id="PIRSF015617">
    <property type="entry name" value="Adensltrnsf_CobA"/>
    <property type="match status" value="1"/>
</dbReference>
<protein>
    <recommendedName>
        <fullName evidence="3">corrinoid adenosyltransferase</fullName>
        <ecNumber evidence="3">2.5.1.17</ecNumber>
    </recommendedName>
    <alternativeName>
        <fullName evidence="5">Cob(II)alamin adenosyltransferase</fullName>
    </alternativeName>
    <alternativeName>
        <fullName evidence="7">Cob(II)yrinic acid a,c-diamide adenosyltransferase</fullName>
    </alternativeName>
    <alternativeName>
        <fullName evidence="6">Cobinamide/cobalamin adenosyltransferase</fullName>
    </alternativeName>
</protein>
<comment type="catalytic activity">
    <reaction evidence="9">
        <text>2 cob(II)alamin + reduced [electron-transfer flavoprotein] + 2 ATP = 2 adenosylcob(III)alamin + 2 triphosphate + oxidized [electron-transfer flavoprotein] + 3 H(+)</text>
        <dbReference type="Rhea" id="RHEA:28671"/>
        <dbReference type="Rhea" id="RHEA-COMP:10685"/>
        <dbReference type="Rhea" id="RHEA-COMP:10686"/>
        <dbReference type="ChEBI" id="CHEBI:15378"/>
        <dbReference type="ChEBI" id="CHEBI:16304"/>
        <dbReference type="ChEBI" id="CHEBI:18036"/>
        <dbReference type="ChEBI" id="CHEBI:18408"/>
        <dbReference type="ChEBI" id="CHEBI:30616"/>
        <dbReference type="ChEBI" id="CHEBI:57692"/>
        <dbReference type="ChEBI" id="CHEBI:58307"/>
        <dbReference type="EC" id="2.5.1.17"/>
    </reaction>
</comment>
<dbReference type="Pfam" id="PF02572">
    <property type="entry name" value="CobA_CobO_BtuR"/>
    <property type="match status" value="1"/>
</dbReference>
<dbReference type="InterPro" id="IPR027417">
    <property type="entry name" value="P-loop_NTPase"/>
</dbReference>
<gene>
    <name evidence="10" type="ORF">C0197_01785</name>
</gene>
<evidence type="ECO:0000313" key="10">
    <source>
        <dbReference type="EMBL" id="PMP63799.1"/>
    </source>
</evidence>
<dbReference type="SUPFAM" id="SSF52540">
    <property type="entry name" value="P-loop containing nucleoside triphosphate hydrolases"/>
    <property type="match status" value="1"/>
</dbReference>
<evidence type="ECO:0000256" key="5">
    <source>
        <dbReference type="ARBA" id="ARBA00031529"/>
    </source>
</evidence>
<evidence type="ECO:0000256" key="4">
    <source>
        <dbReference type="ARBA" id="ARBA00024929"/>
    </source>
</evidence>
<evidence type="ECO:0000256" key="8">
    <source>
        <dbReference type="ARBA" id="ARBA00048555"/>
    </source>
</evidence>
<dbReference type="GO" id="GO:0009236">
    <property type="term" value="P:cobalamin biosynthetic process"/>
    <property type="evidence" value="ECO:0007669"/>
    <property type="project" value="InterPro"/>
</dbReference>
<dbReference type="Proteomes" id="UP000235731">
    <property type="component" value="Unassembled WGS sequence"/>
</dbReference>
<organism evidence="10 11">
    <name type="scientific">Caldimicrobium thiodismutans</name>
    <dbReference type="NCBI Taxonomy" id="1653476"/>
    <lineage>
        <taxon>Bacteria</taxon>
        <taxon>Pseudomonadati</taxon>
        <taxon>Thermodesulfobacteriota</taxon>
        <taxon>Thermodesulfobacteria</taxon>
        <taxon>Thermodesulfobacteriales</taxon>
        <taxon>Thermodesulfobacteriaceae</taxon>
        <taxon>Caldimicrobium</taxon>
    </lineage>
</organism>
<dbReference type="InterPro" id="IPR003724">
    <property type="entry name" value="CblAdoTrfase_CobA"/>
</dbReference>